<dbReference type="EMBL" id="KB096502">
    <property type="protein sequence ID" value="ESO04264.1"/>
    <property type="molecule type" value="Genomic_DNA"/>
</dbReference>
<dbReference type="CTD" id="20204132"/>
<evidence type="ECO:0000313" key="2">
    <source>
        <dbReference type="EMBL" id="ESO04264.1"/>
    </source>
</evidence>
<dbReference type="GeneID" id="20204132"/>
<keyword evidence="4" id="KW-1185">Reference proteome</keyword>
<dbReference type="EnsemblMetazoa" id="HelroT172622">
    <property type="protein sequence ID" value="HelroP172622"/>
    <property type="gene ID" value="HelroG172622"/>
</dbReference>
<accession>T1F5N3</accession>
<dbReference type="AlphaFoldDB" id="T1F5N3"/>
<reference evidence="2 4" key="2">
    <citation type="journal article" date="2013" name="Nature">
        <title>Insights into bilaterian evolution from three spiralian genomes.</title>
        <authorList>
            <person name="Simakov O."/>
            <person name="Marletaz F."/>
            <person name="Cho S.J."/>
            <person name="Edsinger-Gonzales E."/>
            <person name="Havlak P."/>
            <person name="Hellsten U."/>
            <person name="Kuo D.H."/>
            <person name="Larsson T."/>
            <person name="Lv J."/>
            <person name="Arendt D."/>
            <person name="Savage R."/>
            <person name="Osoegawa K."/>
            <person name="de Jong P."/>
            <person name="Grimwood J."/>
            <person name="Chapman J.A."/>
            <person name="Shapiro H."/>
            <person name="Aerts A."/>
            <person name="Otillar R.P."/>
            <person name="Terry A.Y."/>
            <person name="Boore J.L."/>
            <person name="Grigoriev I.V."/>
            <person name="Lindberg D.R."/>
            <person name="Seaver E.C."/>
            <person name="Weisblat D.A."/>
            <person name="Putnam N.H."/>
            <person name="Rokhsar D.S."/>
        </authorList>
    </citation>
    <scope>NUCLEOTIDE SEQUENCE</scope>
</reference>
<proteinExistence type="predicted"/>
<dbReference type="InParanoid" id="T1F5N3"/>
<dbReference type="EMBL" id="AMQM01004296">
    <property type="status" value="NOT_ANNOTATED_CDS"/>
    <property type="molecule type" value="Genomic_DNA"/>
</dbReference>
<name>T1F5N3_HELRO</name>
<dbReference type="HOGENOM" id="CLU_2266605_0_0_1"/>
<gene>
    <name evidence="3" type="primary">20204132</name>
    <name evidence="2" type="ORF">HELRODRAFT_172622</name>
</gene>
<protein>
    <submittedName>
        <fullName evidence="2 3">Uncharacterized protein</fullName>
    </submittedName>
</protein>
<evidence type="ECO:0000313" key="4">
    <source>
        <dbReference type="Proteomes" id="UP000015101"/>
    </source>
</evidence>
<feature type="compositionally biased region" description="Basic and acidic residues" evidence="1">
    <location>
        <begin position="58"/>
        <end position="70"/>
    </location>
</feature>
<dbReference type="RefSeq" id="XP_009017533.1">
    <property type="nucleotide sequence ID" value="XM_009019285.1"/>
</dbReference>
<feature type="region of interest" description="Disordered" evidence="1">
    <location>
        <begin position="1"/>
        <end position="30"/>
    </location>
</feature>
<dbReference type="KEGG" id="hro:HELRODRAFT_172622"/>
<sequence length="103" mass="11704">MAYSIDETQRNTKTSSLTVTGVAEPKQKQDNDVEAQYTGVFFMATSNELETFNNQESRLNEEVQRPERSAPTEVTTQQQASNLKCFVNSVALDKSLKQQIHRF</sequence>
<evidence type="ECO:0000313" key="3">
    <source>
        <dbReference type="EnsemblMetazoa" id="HelroP172622"/>
    </source>
</evidence>
<feature type="region of interest" description="Disordered" evidence="1">
    <location>
        <begin position="53"/>
        <end position="78"/>
    </location>
</feature>
<reference evidence="3" key="3">
    <citation type="submission" date="2015-06" db="UniProtKB">
        <authorList>
            <consortium name="EnsemblMetazoa"/>
        </authorList>
    </citation>
    <scope>IDENTIFICATION</scope>
</reference>
<evidence type="ECO:0000256" key="1">
    <source>
        <dbReference type="SAM" id="MobiDB-lite"/>
    </source>
</evidence>
<organism evidence="3 4">
    <name type="scientific">Helobdella robusta</name>
    <name type="common">Californian leech</name>
    <dbReference type="NCBI Taxonomy" id="6412"/>
    <lineage>
        <taxon>Eukaryota</taxon>
        <taxon>Metazoa</taxon>
        <taxon>Spiralia</taxon>
        <taxon>Lophotrochozoa</taxon>
        <taxon>Annelida</taxon>
        <taxon>Clitellata</taxon>
        <taxon>Hirudinea</taxon>
        <taxon>Rhynchobdellida</taxon>
        <taxon>Glossiphoniidae</taxon>
        <taxon>Helobdella</taxon>
    </lineage>
</organism>
<reference evidence="4" key="1">
    <citation type="submission" date="2012-12" db="EMBL/GenBank/DDBJ databases">
        <authorList>
            <person name="Hellsten U."/>
            <person name="Grimwood J."/>
            <person name="Chapman J.A."/>
            <person name="Shapiro H."/>
            <person name="Aerts A."/>
            <person name="Otillar R.P."/>
            <person name="Terry A.Y."/>
            <person name="Boore J.L."/>
            <person name="Simakov O."/>
            <person name="Marletaz F."/>
            <person name="Cho S.-J."/>
            <person name="Edsinger-Gonzales E."/>
            <person name="Havlak P."/>
            <person name="Kuo D.-H."/>
            <person name="Larsson T."/>
            <person name="Lv J."/>
            <person name="Arendt D."/>
            <person name="Savage R."/>
            <person name="Osoegawa K."/>
            <person name="de Jong P."/>
            <person name="Lindberg D.R."/>
            <person name="Seaver E.C."/>
            <person name="Weisblat D.A."/>
            <person name="Putnam N.H."/>
            <person name="Grigoriev I.V."/>
            <person name="Rokhsar D.S."/>
        </authorList>
    </citation>
    <scope>NUCLEOTIDE SEQUENCE</scope>
</reference>
<dbReference type="Proteomes" id="UP000015101">
    <property type="component" value="Unassembled WGS sequence"/>
</dbReference>